<dbReference type="eggNOG" id="ENOG502ZVKQ">
    <property type="taxonomic scope" value="Bacteria"/>
</dbReference>
<evidence type="ECO:0000313" key="1">
    <source>
        <dbReference type="EMBL" id="KFD18371.1"/>
    </source>
</evidence>
<reference evidence="1 2" key="1">
    <citation type="submission" date="2014-05" db="EMBL/GenBank/DDBJ databases">
        <title>ATOL: Assembling a taxonomically balanced genome-scale reconstruction of the evolutionary history of the Enterobacteriaceae.</title>
        <authorList>
            <person name="Plunkett G.III."/>
            <person name="Neeno-Eckwall E.C."/>
            <person name="Glasner J.D."/>
            <person name="Perna N.T."/>
        </authorList>
    </citation>
    <scope>NUCLEOTIDE SEQUENCE [LARGE SCALE GENOMIC DNA]</scope>
    <source>
        <strain evidence="1 2">ATCC 33301</strain>
    </source>
</reference>
<dbReference type="AlphaFoldDB" id="A0A085JD25"/>
<dbReference type="InterPro" id="IPR025317">
    <property type="entry name" value="DUF4222"/>
</dbReference>
<evidence type="ECO:0000313" key="2">
    <source>
        <dbReference type="Proteomes" id="UP000028602"/>
    </source>
</evidence>
<protein>
    <recommendedName>
        <fullName evidence="3">DUF4222 domain-containing protein</fullName>
    </recommendedName>
</protein>
<evidence type="ECO:0008006" key="3">
    <source>
        <dbReference type="Google" id="ProtNLM"/>
    </source>
</evidence>
<sequence>MEDEIIKPWVEKYMDWRDVTVETVGIDIVHQRVIYRRPGYEFDCVCPRRDWPKKFRKVEQ</sequence>
<dbReference type="Pfam" id="PF13973">
    <property type="entry name" value="DUF4222"/>
    <property type="match status" value="1"/>
</dbReference>
<accession>A0A085JD25</accession>
<dbReference type="EMBL" id="JMPR01000038">
    <property type="protein sequence ID" value="KFD18371.1"/>
    <property type="molecule type" value="Genomic_DNA"/>
</dbReference>
<organism evidence="1 2">
    <name type="scientific">Tatumella ptyseos ATCC 33301</name>
    <dbReference type="NCBI Taxonomy" id="1005995"/>
    <lineage>
        <taxon>Bacteria</taxon>
        <taxon>Pseudomonadati</taxon>
        <taxon>Pseudomonadota</taxon>
        <taxon>Gammaproteobacteria</taxon>
        <taxon>Enterobacterales</taxon>
        <taxon>Erwiniaceae</taxon>
        <taxon>Tatumella</taxon>
    </lineage>
</organism>
<gene>
    <name evidence="1" type="ORF">GTPT_2561</name>
</gene>
<comment type="caution">
    <text evidence="1">The sequence shown here is derived from an EMBL/GenBank/DDBJ whole genome shotgun (WGS) entry which is preliminary data.</text>
</comment>
<name>A0A085JD25_9GAMM</name>
<dbReference type="Proteomes" id="UP000028602">
    <property type="component" value="Unassembled WGS sequence"/>
</dbReference>
<keyword evidence="2" id="KW-1185">Reference proteome</keyword>
<proteinExistence type="predicted"/>